<dbReference type="Proteomes" id="UP000242219">
    <property type="component" value="Unassembled WGS sequence"/>
</dbReference>
<organism evidence="1 2">
    <name type="scientific">Candidatus Brocadia sapporoensis</name>
    <dbReference type="NCBI Taxonomy" id="392547"/>
    <lineage>
        <taxon>Bacteria</taxon>
        <taxon>Pseudomonadati</taxon>
        <taxon>Planctomycetota</taxon>
        <taxon>Candidatus Brocadiia</taxon>
        <taxon>Candidatus Brocadiales</taxon>
        <taxon>Candidatus Brocadiaceae</taxon>
        <taxon>Candidatus Brocadia</taxon>
    </lineage>
</organism>
<dbReference type="PANTHER" id="PTHR42999:SF1">
    <property type="entry name" value="PENTAPEPTIDE REPEAT-CONTAINING PROTEIN"/>
    <property type="match status" value="1"/>
</dbReference>
<name>A0A1V6M0H8_9BACT</name>
<accession>A0A1V6M0H8</accession>
<reference evidence="1 2" key="1">
    <citation type="journal article" date="2016" name="Genome Announc.">
        <title>Draft Genome Sequence of the Anaerobic Ammonium-Oxidizing Bacterium 'Candidatus Brocadia sp. 40'.</title>
        <authorList>
            <person name="Ali M."/>
            <person name="Haroon M.F."/>
            <person name="Narita Y."/>
            <person name="Zhang L."/>
            <person name="Rangel Shaw D."/>
            <person name="Okabe S."/>
            <person name="Saikaly P.E."/>
        </authorList>
    </citation>
    <scope>NUCLEOTIDE SEQUENCE [LARGE SCALE GENOMIC DNA]</scope>
    <source>
        <strain evidence="1 2">40</strain>
    </source>
</reference>
<comment type="caution">
    <text evidence="1">The sequence shown here is derived from an EMBL/GenBank/DDBJ whole genome shotgun (WGS) entry which is preliminary data.</text>
</comment>
<sequence length="217" mass="25360">MHHTEENQNQDKTIFIQETISGINLTQEDFSNRRLIGSTVQSFKMQDGRCRYLRARDTRFHNFSIDHVLCDQGYYQDCSWAGLEVRNSFLTGSHFSGCTFEATKGSLSSFGLSVFSGCKFRGSRLSEVSFSGTWWQDCRFEEEDYFFVRFPSSVFMETTFTGCRLQKAIFRTATFIRCTFEKCTLNESVFHKARFIDTKWIDTDIHQAANLERVRYD</sequence>
<evidence type="ECO:0000313" key="1">
    <source>
        <dbReference type="EMBL" id="OQD45888.1"/>
    </source>
</evidence>
<keyword evidence="2" id="KW-1185">Reference proteome</keyword>
<dbReference type="EMBL" id="MJUW02000071">
    <property type="protein sequence ID" value="OQD45888.1"/>
    <property type="molecule type" value="Genomic_DNA"/>
</dbReference>
<dbReference type="Pfam" id="PF00805">
    <property type="entry name" value="Pentapeptide"/>
    <property type="match status" value="1"/>
</dbReference>
<protein>
    <recommendedName>
        <fullName evidence="3">Pentapeptide repeat-containing protein</fullName>
    </recommendedName>
</protein>
<evidence type="ECO:0008006" key="3">
    <source>
        <dbReference type="Google" id="ProtNLM"/>
    </source>
</evidence>
<proteinExistence type="predicted"/>
<gene>
    <name evidence="1" type="ORF">BIY37_06140</name>
</gene>
<dbReference type="Gene3D" id="2.160.20.80">
    <property type="entry name" value="E3 ubiquitin-protein ligase SopA"/>
    <property type="match status" value="2"/>
</dbReference>
<dbReference type="InterPro" id="IPR001646">
    <property type="entry name" value="5peptide_repeat"/>
</dbReference>
<dbReference type="InterPro" id="IPR052949">
    <property type="entry name" value="PA_immunity-related"/>
</dbReference>
<dbReference type="PANTHER" id="PTHR42999">
    <property type="entry name" value="ANTIBIOTIC RESISTANCE PROTEIN MCBG"/>
    <property type="match status" value="1"/>
</dbReference>
<evidence type="ECO:0000313" key="2">
    <source>
        <dbReference type="Proteomes" id="UP000242219"/>
    </source>
</evidence>
<dbReference type="AlphaFoldDB" id="A0A1V6M0H8"/>
<dbReference type="SUPFAM" id="SSF141571">
    <property type="entry name" value="Pentapeptide repeat-like"/>
    <property type="match status" value="2"/>
</dbReference>